<keyword evidence="1" id="KW-0812">Transmembrane</keyword>
<evidence type="ECO:0000313" key="2">
    <source>
        <dbReference type="EMBL" id="EQD60163.1"/>
    </source>
</evidence>
<dbReference type="EMBL" id="AUZZ01002522">
    <property type="protein sequence ID" value="EQD60163.1"/>
    <property type="molecule type" value="Genomic_DNA"/>
</dbReference>
<keyword evidence="1" id="KW-0472">Membrane</keyword>
<proteinExistence type="predicted"/>
<gene>
    <name evidence="2" type="ORF">B2A_03784</name>
</gene>
<keyword evidence="1" id="KW-1133">Transmembrane helix</keyword>
<reference evidence="2" key="1">
    <citation type="submission" date="2013-08" db="EMBL/GenBank/DDBJ databases">
        <authorList>
            <person name="Mendez C."/>
            <person name="Richter M."/>
            <person name="Ferrer M."/>
            <person name="Sanchez J."/>
        </authorList>
    </citation>
    <scope>NUCLEOTIDE SEQUENCE</scope>
</reference>
<evidence type="ECO:0000256" key="1">
    <source>
        <dbReference type="SAM" id="Phobius"/>
    </source>
</evidence>
<comment type="caution">
    <text evidence="2">The sequence shown here is derived from an EMBL/GenBank/DDBJ whole genome shotgun (WGS) entry which is preliminary data.</text>
</comment>
<accession>T1AV15</accession>
<reference evidence="2" key="2">
    <citation type="journal article" date="2014" name="ISME J.">
        <title>Microbial stratification in low pH oxic and suboxic macroscopic growths along an acid mine drainage.</title>
        <authorList>
            <person name="Mendez-Garcia C."/>
            <person name="Mesa V."/>
            <person name="Sprenger R.R."/>
            <person name="Richter M."/>
            <person name="Diez M.S."/>
            <person name="Solano J."/>
            <person name="Bargiela R."/>
            <person name="Golyshina O.V."/>
            <person name="Manteca A."/>
            <person name="Ramos J.L."/>
            <person name="Gallego J.R."/>
            <person name="Llorente I."/>
            <person name="Martins Dos Santos V.A."/>
            <person name="Jensen O.N."/>
            <person name="Pelaez A.I."/>
            <person name="Sanchez J."/>
            <person name="Ferrer M."/>
        </authorList>
    </citation>
    <scope>NUCLEOTIDE SEQUENCE</scope>
</reference>
<feature type="transmembrane region" description="Helical" evidence="1">
    <location>
        <begin position="7"/>
        <end position="27"/>
    </location>
</feature>
<organism evidence="2">
    <name type="scientific">mine drainage metagenome</name>
    <dbReference type="NCBI Taxonomy" id="410659"/>
    <lineage>
        <taxon>unclassified sequences</taxon>
        <taxon>metagenomes</taxon>
        <taxon>ecological metagenomes</taxon>
    </lineage>
</organism>
<sequence>MRIQTSIEFLIILAAVAGVSVAFIYAYEHAGNQVRSIYGYLNETQQGTTNAMVSSNKSTQVALYVYAPPASYMGGSSGLEVIVAFPPNSSAVSIIPTSQAFSFIPFNITSSNITSPYIAYFQAVPKEAGEKSINVLVKVIDNGNITYSKANASTYVYNANASSSPANTTKTITASILQSNDSVLYSLSTKNNLPRLSETSHCTYINFWYNPLSFENQCGNAAWDFSIFSDGCYDAGSTGRTYCVYEDPSGSYTRNVSASSGYTYNITLSLTYGNTTYTSNINSNEPHANLFDGAYVVGNVTITGQISGQSVQSPSTVEVLGSNSSTYPINMGYYNTYGQYLSSMEAKLGYYNGSGVNPTEFSSIQQSISSYNTYLSRFISTAADKACSIYIRNGTAYLSCPASSPLDFGNITVHIYNQTIGRSLYVGGSTINVK</sequence>
<dbReference type="AlphaFoldDB" id="T1AV15"/>
<protein>
    <submittedName>
        <fullName evidence="2">Uncharacterized protein</fullName>
    </submittedName>
</protein>
<name>T1AV15_9ZZZZ</name>